<dbReference type="InterPro" id="IPR001878">
    <property type="entry name" value="Znf_CCHC"/>
</dbReference>
<evidence type="ECO:0000256" key="2">
    <source>
        <dbReference type="PROSITE-ProRule" id="PRU00047"/>
    </source>
</evidence>
<sequence>MQEPYRAADQSNHLLNDGSNFAEWVAGLNRVLCITFNSKLLVDDNPSLLENCSPQENRAILHLIDATIPSDFALCIGVILACTSSKDFFDAIKARCCPGNCFQKLKVVRGLLGVLIQNGAGHPQSNTTIILTLRRAFAMFKKLGVDADELEGLLAQAACHAPPNVGQAAFNQLDTAAILAKGYKKPLLTFVGQVIMNTNSSQCPSPFVYHVSDPLAPAIQLPCPRAPFFSKPFDQPSNVLCPPEHLVDRFGGSCFHCGRMGHWRADCPQTKGFTNPNP</sequence>
<evidence type="ECO:0000313" key="5">
    <source>
        <dbReference type="Proteomes" id="UP000765509"/>
    </source>
</evidence>
<dbReference type="GO" id="GO:0006397">
    <property type="term" value="P:mRNA processing"/>
    <property type="evidence" value="ECO:0007669"/>
    <property type="project" value="UniProtKB-KW"/>
</dbReference>
<dbReference type="Pfam" id="PF00098">
    <property type="entry name" value="zf-CCHC"/>
    <property type="match status" value="1"/>
</dbReference>
<evidence type="ECO:0000259" key="3">
    <source>
        <dbReference type="PROSITE" id="PS50158"/>
    </source>
</evidence>
<keyword evidence="2" id="KW-0863">Zinc-finger</keyword>
<evidence type="ECO:0000256" key="1">
    <source>
        <dbReference type="ARBA" id="ARBA00022664"/>
    </source>
</evidence>
<dbReference type="GO" id="GO:0003676">
    <property type="term" value="F:nucleic acid binding"/>
    <property type="evidence" value="ECO:0007669"/>
    <property type="project" value="InterPro"/>
</dbReference>
<dbReference type="InterPro" id="IPR036875">
    <property type="entry name" value="Znf_CCHC_sf"/>
</dbReference>
<dbReference type="AlphaFoldDB" id="A0A9Q3FM98"/>
<organism evidence="4 5">
    <name type="scientific">Austropuccinia psidii MF-1</name>
    <dbReference type="NCBI Taxonomy" id="1389203"/>
    <lineage>
        <taxon>Eukaryota</taxon>
        <taxon>Fungi</taxon>
        <taxon>Dikarya</taxon>
        <taxon>Basidiomycota</taxon>
        <taxon>Pucciniomycotina</taxon>
        <taxon>Pucciniomycetes</taxon>
        <taxon>Pucciniales</taxon>
        <taxon>Sphaerophragmiaceae</taxon>
        <taxon>Austropuccinia</taxon>
    </lineage>
</organism>
<keyword evidence="2" id="KW-0862">Zinc</keyword>
<dbReference type="Proteomes" id="UP000765509">
    <property type="component" value="Unassembled WGS sequence"/>
</dbReference>
<accession>A0A9Q3FM98</accession>
<dbReference type="SMART" id="SM00343">
    <property type="entry name" value="ZnF_C2HC"/>
    <property type="match status" value="1"/>
</dbReference>
<keyword evidence="5" id="KW-1185">Reference proteome</keyword>
<proteinExistence type="predicted"/>
<keyword evidence="2" id="KW-0479">Metal-binding</keyword>
<name>A0A9Q3FM98_9BASI</name>
<dbReference type="OrthoDB" id="2505547at2759"/>
<feature type="domain" description="CCHC-type" evidence="3">
    <location>
        <begin position="254"/>
        <end position="269"/>
    </location>
</feature>
<dbReference type="PROSITE" id="PS50158">
    <property type="entry name" value="ZF_CCHC"/>
    <property type="match status" value="1"/>
</dbReference>
<reference evidence="4" key="1">
    <citation type="submission" date="2021-03" db="EMBL/GenBank/DDBJ databases">
        <title>Draft genome sequence of rust myrtle Austropuccinia psidii MF-1, a brazilian biotype.</title>
        <authorList>
            <person name="Quecine M.C."/>
            <person name="Pachon D.M.R."/>
            <person name="Bonatelli M.L."/>
            <person name="Correr F.H."/>
            <person name="Franceschini L.M."/>
            <person name="Leite T.F."/>
            <person name="Margarido G.R.A."/>
            <person name="Almeida C.A."/>
            <person name="Ferrarezi J.A."/>
            <person name="Labate C.A."/>
        </authorList>
    </citation>
    <scope>NUCLEOTIDE SEQUENCE</scope>
    <source>
        <strain evidence="4">MF-1</strain>
    </source>
</reference>
<dbReference type="GO" id="GO:0008270">
    <property type="term" value="F:zinc ion binding"/>
    <property type="evidence" value="ECO:0007669"/>
    <property type="project" value="UniProtKB-KW"/>
</dbReference>
<protein>
    <recommendedName>
        <fullName evidence="3">CCHC-type domain-containing protein</fullName>
    </recommendedName>
</protein>
<dbReference type="EMBL" id="AVOT02044490">
    <property type="protein sequence ID" value="MBW0539837.1"/>
    <property type="molecule type" value="Genomic_DNA"/>
</dbReference>
<evidence type="ECO:0000313" key="4">
    <source>
        <dbReference type="EMBL" id="MBW0539837.1"/>
    </source>
</evidence>
<dbReference type="SUPFAM" id="SSF57756">
    <property type="entry name" value="Retrovirus zinc finger-like domains"/>
    <property type="match status" value="1"/>
</dbReference>
<dbReference type="Gene3D" id="4.10.60.10">
    <property type="entry name" value="Zinc finger, CCHC-type"/>
    <property type="match status" value="1"/>
</dbReference>
<keyword evidence="1" id="KW-0507">mRNA processing</keyword>
<gene>
    <name evidence="4" type="ORF">O181_079552</name>
</gene>
<comment type="caution">
    <text evidence="4">The sequence shown here is derived from an EMBL/GenBank/DDBJ whole genome shotgun (WGS) entry which is preliminary data.</text>
</comment>